<keyword evidence="1" id="KW-0812">Transmembrane</keyword>
<dbReference type="Proteomes" id="UP000274920">
    <property type="component" value="Unassembled WGS sequence"/>
</dbReference>
<feature type="transmembrane region" description="Helical" evidence="1">
    <location>
        <begin position="345"/>
        <end position="371"/>
    </location>
</feature>
<sequence length="476" mass="50921">MAKDKNEVRYDADGARRVMRAGDYMADLSGQLALGIMANIVGQLTYFYTDKVGLAVGGVGIVMAIAKFIDAFTDVIFGNIVDHSKGGNKKYYQWMLRMAVPAAAIMILMFTVPVQAGQIPALAYVLITNLLLTAVIYTMIATPFSAVMVVRTNSQSERGSMGVFRAVGNYGAGTIISIATIPVTNILGGTQSAWIKYGAVLALVTLLLFLICYNNGRKAVFVSDLDSGDTAAGEAADEEAVPFKDTMGMLLKNKYWVIVLLFNLITSVTNAISGASGAYYCKWIFGNDTLVGLLGAVGMLATVIGFILSKPVIAKLGVTRTINVGLLGAAITAAVRSLIPTNFTVYMVTGLLGSFIQIPLMCLYGVLLAMAVDYNEWKYDKSLVATASGAIGFGSKVGNGLGSLLLSLFLVLGSYDASLSAATSSMRISIYGFSNYLPVVINLLMFFIFRKFDLEKKLPAMREEVAARKAAKESKN</sequence>
<keyword evidence="1" id="KW-1133">Transmembrane helix</keyword>
<keyword evidence="3" id="KW-1185">Reference proteome</keyword>
<reference evidence="2" key="1">
    <citation type="submission" date="2018-10" db="EMBL/GenBank/DDBJ databases">
        <title>Schaedlerella arabinophila gen. nov. sp. nov., isolated from the mouse intestinal tract and comparative analysis with the genome of the closely related altered Schaedler flora strain ASF502.</title>
        <authorList>
            <person name="Miyake S."/>
            <person name="Soh M."/>
            <person name="Seedorf H."/>
        </authorList>
    </citation>
    <scope>NUCLEOTIDE SEQUENCE [LARGE SCALE GENOMIC DNA]</scope>
    <source>
        <strain evidence="2">DSM 106076</strain>
    </source>
</reference>
<feature type="transmembrane region" description="Helical" evidence="1">
    <location>
        <begin position="290"/>
        <end position="309"/>
    </location>
</feature>
<feature type="transmembrane region" description="Helical" evidence="1">
    <location>
        <begin position="430"/>
        <end position="449"/>
    </location>
</feature>
<dbReference type="InterPro" id="IPR036259">
    <property type="entry name" value="MFS_trans_sf"/>
</dbReference>
<dbReference type="GO" id="GO:0005886">
    <property type="term" value="C:plasma membrane"/>
    <property type="evidence" value="ECO:0007669"/>
    <property type="project" value="TreeGrafter"/>
</dbReference>
<feature type="transmembrane region" description="Helical" evidence="1">
    <location>
        <begin position="94"/>
        <end position="116"/>
    </location>
</feature>
<feature type="transmembrane region" description="Helical" evidence="1">
    <location>
        <begin position="52"/>
        <end position="73"/>
    </location>
</feature>
<proteinExistence type="predicted"/>
<feature type="transmembrane region" description="Helical" evidence="1">
    <location>
        <begin position="255"/>
        <end position="278"/>
    </location>
</feature>
<dbReference type="InterPro" id="IPR039672">
    <property type="entry name" value="MFS_2"/>
</dbReference>
<dbReference type="Gene3D" id="1.20.1250.20">
    <property type="entry name" value="MFS general substrate transporter like domains"/>
    <property type="match status" value="2"/>
</dbReference>
<feature type="transmembrane region" description="Helical" evidence="1">
    <location>
        <begin position="194"/>
        <end position="213"/>
    </location>
</feature>
<feature type="transmembrane region" description="Helical" evidence="1">
    <location>
        <begin position="162"/>
        <end position="182"/>
    </location>
</feature>
<dbReference type="AlphaFoldDB" id="A0A3R8M2S9"/>
<feature type="transmembrane region" description="Helical" evidence="1">
    <location>
        <begin position="321"/>
        <end position="339"/>
    </location>
</feature>
<accession>A0A3R8M2S9</accession>
<dbReference type="SUPFAM" id="SSF103473">
    <property type="entry name" value="MFS general substrate transporter"/>
    <property type="match status" value="1"/>
</dbReference>
<dbReference type="GO" id="GO:0015293">
    <property type="term" value="F:symporter activity"/>
    <property type="evidence" value="ECO:0007669"/>
    <property type="project" value="InterPro"/>
</dbReference>
<feature type="transmembrane region" description="Helical" evidence="1">
    <location>
        <begin position="24"/>
        <end position="46"/>
    </location>
</feature>
<dbReference type="PANTHER" id="PTHR11328">
    <property type="entry name" value="MAJOR FACILITATOR SUPERFAMILY DOMAIN-CONTAINING PROTEIN"/>
    <property type="match status" value="1"/>
</dbReference>
<organism evidence="2 3">
    <name type="scientific">Schaedlerella arabinosiphila</name>
    <dbReference type="NCBI Taxonomy" id="2044587"/>
    <lineage>
        <taxon>Bacteria</taxon>
        <taxon>Bacillati</taxon>
        <taxon>Bacillota</taxon>
        <taxon>Clostridia</taxon>
        <taxon>Lachnospirales</taxon>
        <taxon>Lachnospiraceae</taxon>
        <taxon>Schaedlerella</taxon>
    </lineage>
</organism>
<evidence type="ECO:0000313" key="3">
    <source>
        <dbReference type="Proteomes" id="UP000274920"/>
    </source>
</evidence>
<feature type="transmembrane region" description="Helical" evidence="1">
    <location>
        <begin position="383"/>
        <end position="410"/>
    </location>
</feature>
<keyword evidence="1" id="KW-0472">Membrane</keyword>
<comment type="caution">
    <text evidence="2">The sequence shown here is derived from an EMBL/GenBank/DDBJ whole genome shotgun (WGS) entry which is preliminary data.</text>
</comment>
<name>A0A3R8M2S9_9FIRM</name>
<dbReference type="PANTHER" id="PTHR11328:SF24">
    <property type="entry name" value="MAJOR FACILITATOR SUPERFAMILY (MFS) PROFILE DOMAIN-CONTAINING PROTEIN"/>
    <property type="match status" value="1"/>
</dbReference>
<dbReference type="GO" id="GO:0008643">
    <property type="term" value="P:carbohydrate transport"/>
    <property type="evidence" value="ECO:0007669"/>
    <property type="project" value="InterPro"/>
</dbReference>
<dbReference type="Pfam" id="PF13347">
    <property type="entry name" value="MFS_2"/>
    <property type="match status" value="1"/>
</dbReference>
<evidence type="ECO:0000256" key="1">
    <source>
        <dbReference type="SAM" id="Phobius"/>
    </source>
</evidence>
<dbReference type="RefSeq" id="WP_125129924.1">
    <property type="nucleotide sequence ID" value="NZ_RHJS01000002.1"/>
</dbReference>
<dbReference type="EMBL" id="RHJS01000002">
    <property type="protein sequence ID" value="RRK34783.1"/>
    <property type="molecule type" value="Genomic_DNA"/>
</dbReference>
<feature type="transmembrane region" description="Helical" evidence="1">
    <location>
        <begin position="122"/>
        <end position="150"/>
    </location>
</feature>
<protein>
    <submittedName>
        <fullName evidence="2">Sugar (Glycoside-pentoside-Hexuronide) transporter</fullName>
    </submittedName>
</protein>
<gene>
    <name evidence="2" type="ORF">EBB54_28180</name>
</gene>
<evidence type="ECO:0000313" key="2">
    <source>
        <dbReference type="EMBL" id="RRK34783.1"/>
    </source>
</evidence>